<dbReference type="Pfam" id="PF01568">
    <property type="entry name" value="Molydop_binding"/>
    <property type="match status" value="1"/>
</dbReference>
<dbReference type="GO" id="GO:0022904">
    <property type="term" value="P:respiratory electron transport chain"/>
    <property type="evidence" value="ECO:0007669"/>
    <property type="project" value="TreeGrafter"/>
</dbReference>
<evidence type="ECO:0000256" key="2">
    <source>
        <dbReference type="ARBA" id="ARBA00023004"/>
    </source>
</evidence>
<reference evidence="7 8" key="1">
    <citation type="journal article" date="2013" name="ISME J.">
        <title>A metabolic model for members of the genus Tetrasphaera involved in enhanced biological phosphorus removal.</title>
        <authorList>
            <person name="Kristiansen R."/>
            <person name="Nguyen H.T.T."/>
            <person name="Saunders A.M."/>
            <person name="Nielsen J.L."/>
            <person name="Wimmer R."/>
            <person name="Le V.Q."/>
            <person name="McIlroy S.J."/>
            <person name="Petrovski S."/>
            <person name="Seviour R.J."/>
            <person name="Calteau A."/>
            <person name="Nielsen K.L."/>
            <person name="Nielsen P.H."/>
        </authorList>
    </citation>
    <scope>NUCLEOTIDE SEQUENCE [LARGE SCALE GENOMIC DNA]</scope>
    <source>
        <strain evidence="7 8">T1-X7</strain>
    </source>
</reference>
<sequence length="295" mass="29533">MAAAWAVEELPAKHGRDTAAILAAAAAGDIGALVVGGVDPADIGSPDASAALEKAFVVSLELRRSAVTEAADVVLPVAAHAEKAGRFVNWEGRVRPFQAALDTGSMSDYRVLDMLAAELGEFLGTKTDAQIRREMTALGSWTGPRTAAPGATAGAAPATSDGQLVLATWPTLLDKGRMQDGEPFLAGTARHTVAKVSAATAEALGVADGDAVTVSTDAGSITAPVAVTDMVDHVVWLPTNSEGSAVRPSLAAVHGSVVTVTRSALSPATGTTGAASGDGPTPHGASARIENGADA</sequence>
<proteinExistence type="predicted"/>
<dbReference type="GO" id="GO:0003954">
    <property type="term" value="F:NADH dehydrogenase activity"/>
    <property type="evidence" value="ECO:0007669"/>
    <property type="project" value="TreeGrafter"/>
</dbReference>
<dbReference type="SUPFAM" id="SSF50692">
    <property type="entry name" value="ADC-like"/>
    <property type="match status" value="1"/>
</dbReference>
<dbReference type="GO" id="GO:0046872">
    <property type="term" value="F:metal ion binding"/>
    <property type="evidence" value="ECO:0007669"/>
    <property type="project" value="UniProtKB-KW"/>
</dbReference>
<dbReference type="Gene3D" id="3.40.50.740">
    <property type="match status" value="1"/>
</dbReference>
<feature type="compositionally biased region" description="Low complexity" evidence="4">
    <location>
        <begin position="264"/>
        <end position="282"/>
    </location>
</feature>
<keyword evidence="7" id="KW-0560">Oxidoreductase</keyword>
<dbReference type="GO" id="GO:0051536">
    <property type="term" value="F:iron-sulfur cluster binding"/>
    <property type="evidence" value="ECO:0007669"/>
    <property type="project" value="UniProtKB-KW"/>
</dbReference>
<dbReference type="PANTHER" id="PTHR43105:SF12">
    <property type="entry name" value="NADH-QUINONE OXIDOREDUCTASE SUBUNIT G"/>
    <property type="match status" value="1"/>
</dbReference>
<feature type="domain" description="Molybdopterin oxidoreductase" evidence="5">
    <location>
        <begin position="21"/>
        <end position="103"/>
    </location>
</feature>
<dbReference type="GO" id="GO:0043546">
    <property type="term" value="F:molybdopterin cofactor binding"/>
    <property type="evidence" value="ECO:0007669"/>
    <property type="project" value="InterPro"/>
</dbReference>
<dbReference type="InterPro" id="IPR006657">
    <property type="entry name" value="MoPterin_dinucl-bd_dom"/>
</dbReference>
<evidence type="ECO:0000256" key="4">
    <source>
        <dbReference type="SAM" id="MobiDB-lite"/>
    </source>
</evidence>
<evidence type="ECO:0000256" key="3">
    <source>
        <dbReference type="ARBA" id="ARBA00023014"/>
    </source>
</evidence>
<dbReference type="GO" id="GO:0016020">
    <property type="term" value="C:membrane"/>
    <property type="evidence" value="ECO:0007669"/>
    <property type="project" value="TreeGrafter"/>
</dbReference>
<dbReference type="SUPFAM" id="SSF53706">
    <property type="entry name" value="Formate dehydrogenase/DMSO reductase, domains 1-3"/>
    <property type="match status" value="1"/>
</dbReference>
<feature type="region of interest" description="Disordered" evidence="4">
    <location>
        <begin position="264"/>
        <end position="295"/>
    </location>
</feature>
<evidence type="ECO:0000259" key="5">
    <source>
        <dbReference type="Pfam" id="PF00384"/>
    </source>
</evidence>
<dbReference type="AlphaFoldDB" id="A0A077M5I6"/>
<dbReference type="InterPro" id="IPR009010">
    <property type="entry name" value="Asp_de-COase-like_dom_sf"/>
</dbReference>
<dbReference type="EMBL" id="CAJB01000422">
    <property type="protein sequence ID" value="CCH80327.1"/>
    <property type="molecule type" value="Genomic_DNA"/>
</dbReference>
<keyword evidence="8" id="KW-1185">Reference proteome</keyword>
<dbReference type="InterPro" id="IPR050123">
    <property type="entry name" value="Prok_molybdopt-oxidoreductase"/>
</dbReference>
<feature type="domain" description="Molybdopterin dinucleotide-binding" evidence="6">
    <location>
        <begin position="188"/>
        <end position="272"/>
    </location>
</feature>
<accession>A0A077M5I6</accession>
<gene>
    <name evidence="7" type="ORF">BN12_870009</name>
</gene>
<dbReference type="InterPro" id="IPR006656">
    <property type="entry name" value="Mopterin_OxRdtase"/>
</dbReference>
<dbReference type="STRING" id="1194083.BN12_870009"/>
<dbReference type="Gene3D" id="2.40.40.20">
    <property type="match status" value="1"/>
</dbReference>
<evidence type="ECO:0000313" key="8">
    <source>
        <dbReference type="Proteomes" id="UP000035721"/>
    </source>
</evidence>
<dbReference type="Proteomes" id="UP000035721">
    <property type="component" value="Unassembled WGS sequence"/>
</dbReference>
<dbReference type="PANTHER" id="PTHR43105">
    <property type="entry name" value="RESPIRATORY NITRATE REDUCTASE"/>
    <property type="match status" value="1"/>
</dbReference>
<keyword evidence="3" id="KW-0411">Iron-sulfur</keyword>
<keyword evidence="1" id="KW-0479">Metal-binding</keyword>
<comment type="caution">
    <text evidence="7">The sequence shown here is derived from an EMBL/GenBank/DDBJ whole genome shotgun (WGS) entry which is preliminary data.</text>
</comment>
<name>A0A077M5I6_9MICO</name>
<keyword evidence="2" id="KW-0408">Iron</keyword>
<evidence type="ECO:0000256" key="1">
    <source>
        <dbReference type="ARBA" id="ARBA00022723"/>
    </source>
</evidence>
<evidence type="ECO:0000313" key="7">
    <source>
        <dbReference type="EMBL" id="CCH80327.1"/>
    </source>
</evidence>
<evidence type="ECO:0000259" key="6">
    <source>
        <dbReference type="Pfam" id="PF01568"/>
    </source>
</evidence>
<organism evidence="7 8">
    <name type="scientific">Nostocoides japonicum T1-X7</name>
    <dbReference type="NCBI Taxonomy" id="1194083"/>
    <lineage>
        <taxon>Bacteria</taxon>
        <taxon>Bacillati</taxon>
        <taxon>Actinomycetota</taxon>
        <taxon>Actinomycetes</taxon>
        <taxon>Micrococcales</taxon>
        <taxon>Intrasporangiaceae</taxon>
        <taxon>Nostocoides</taxon>
    </lineage>
</organism>
<dbReference type="Pfam" id="PF00384">
    <property type="entry name" value="Molybdopterin"/>
    <property type="match status" value="1"/>
</dbReference>
<protein>
    <submittedName>
        <fullName evidence="7">NADH-quinone oxidoreductase subunit G</fullName>
        <ecNumber evidence="7">1.6.99.5</ecNumber>
    </submittedName>
</protein>
<dbReference type="EC" id="1.6.99.5" evidence="7"/>